<proteinExistence type="predicted"/>
<evidence type="ECO:0000313" key="2">
    <source>
        <dbReference type="Proteomes" id="UP001054837"/>
    </source>
</evidence>
<dbReference type="Proteomes" id="UP001054837">
    <property type="component" value="Unassembled WGS sequence"/>
</dbReference>
<accession>A0AAV4U3L9</accession>
<dbReference type="EMBL" id="BPLQ01010669">
    <property type="protein sequence ID" value="GIY52403.1"/>
    <property type="molecule type" value="Genomic_DNA"/>
</dbReference>
<keyword evidence="2" id="KW-1185">Reference proteome</keyword>
<organism evidence="1 2">
    <name type="scientific">Caerostris darwini</name>
    <dbReference type="NCBI Taxonomy" id="1538125"/>
    <lineage>
        <taxon>Eukaryota</taxon>
        <taxon>Metazoa</taxon>
        <taxon>Ecdysozoa</taxon>
        <taxon>Arthropoda</taxon>
        <taxon>Chelicerata</taxon>
        <taxon>Arachnida</taxon>
        <taxon>Araneae</taxon>
        <taxon>Araneomorphae</taxon>
        <taxon>Entelegynae</taxon>
        <taxon>Araneoidea</taxon>
        <taxon>Araneidae</taxon>
        <taxon>Caerostris</taxon>
    </lineage>
</organism>
<reference evidence="1 2" key="1">
    <citation type="submission" date="2021-06" db="EMBL/GenBank/DDBJ databases">
        <title>Caerostris darwini draft genome.</title>
        <authorList>
            <person name="Kono N."/>
            <person name="Arakawa K."/>
        </authorList>
    </citation>
    <scope>NUCLEOTIDE SEQUENCE [LARGE SCALE GENOMIC DNA]</scope>
</reference>
<name>A0AAV4U3L9_9ARAC</name>
<gene>
    <name evidence="1" type="ORF">CDAR_577401</name>
</gene>
<protein>
    <submittedName>
        <fullName evidence="1">Uncharacterized protein</fullName>
    </submittedName>
</protein>
<sequence>MPPKPYNVSHYLLLHEDNSNQPLVLQRQLQAYLKRKILPCHVTKWIRKGMEVTLHRDTSFPTPVMCHPVQNFDPLFHASKNYNVSHYLLLHEDNSNQPLVLPIQRQAYLKKKISPLSCREMDSKGYGSDTAPSTGACHQCHQSTRFSTPVMCHPVRVSLQRRHSLLEGMRYGQGVYSSC</sequence>
<comment type="caution">
    <text evidence="1">The sequence shown here is derived from an EMBL/GenBank/DDBJ whole genome shotgun (WGS) entry which is preliminary data.</text>
</comment>
<evidence type="ECO:0000313" key="1">
    <source>
        <dbReference type="EMBL" id="GIY52403.1"/>
    </source>
</evidence>
<dbReference type="AlphaFoldDB" id="A0AAV4U3L9"/>